<feature type="compositionally biased region" description="Basic and acidic residues" evidence="1">
    <location>
        <begin position="10"/>
        <end position="49"/>
    </location>
</feature>
<evidence type="ECO:0000313" key="3">
    <source>
        <dbReference type="Proteomes" id="UP000014062"/>
    </source>
</evidence>
<gene>
    <name evidence="2" type="ORF">SLI_7458</name>
</gene>
<organism evidence="2 3">
    <name type="scientific">Streptomyces lividans 1326</name>
    <dbReference type="NCBI Taxonomy" id="1200984"/>
    <lineage>
        <taxon>Bacteria</taxon>
        <taxon>Bacillati</taxon>
        <taxon>Actinomycetota</taxon>
        <taxon>Actinomycetes</taxon>
        <taxon>Kitasatosporales</taxon>
        <taxon>Streptomycetaceae</taxon>
        <taxon>Streptomyces</taxon>
    </lineage>
</organism>
<sequence>MADLGPADQQKADDKAVSRLDGPKENGFDGPKENGFDGPDEVQKAVFKD</sequence>
<dbReference type="AlphaFoldDB" id="A0A7U9E225"/>
<proteinExistence type="predicted"/>
<protein>
    <submittedName>
        <fullName evidence="2">Uncharacterized protein</fullName>
    </submittedName>
</protein>
<dbReference type="EMBL" id="CM001889">
    <property type="protein sequence ID" value="EOY52162.1"/>
    <property type="molecule type" value="Genomic_DNA"/>
</dbReference>
<dbReference type="Proteomes" id="UP000014062">
    <property type="component" value="Chromosome"/>
</dbReference>
<feature type="region of interest" description="Disordered" evidence="1">
    <location>
        <begin position="1"/>
        <end position="49"/>
    </location>
</feature>
<evidence type="ECO:0000256" key="1">
    <source>
        <dbReference type="SAM" id="MobiDB-lite"/>
    </source>
</evidence>
<reference evidence="3" key="1">
    <citation type="journal article" date="2013" name="Genome Biol. Evol.">
        <title>The genome sequence of Streptomyces lividans 66 reveals a novel tRNA-dependent peptide biosynthetic system within a metal-related genomic island.</title>
        <authorList>
            <person name="Cruz-Morales P."/>
            <person name="Vijgenboom E."/>
            <person name="Iruegas-Bocardo F."/>
            <person name="Girard G."/>
            <person name="Yanez-Guerra L.A."/>
            <person name="Ramos-Aboites H.E."/>
            <person name="Pernodet J.L."/>
            <person name="Anne J."/>
            <person name="van Wezel G.P."/>
            <person name="Barona-Gomez F."/>
        </authorList>
    </citation>
    <scope>NUCLEOTIDE SEQUENCE [LARGE SCALE GENOMIC DNA]</scope>
    <source>
        <strain evidence="3">1326</strain>
    </source>
</reference>
<dbReference type="RefSeq" id="WP_016328006.1">
    <property type="nucleotide sequence ID" value="NZ_CM001889.1"/>
</dbReference>
<accession>A0A7U9E225</accession>
<name>A0A7U9E225_STRLI</name>
<evidence type="ECO:0000313" key="2">
    <source>
        <dbReference type="EMBL" id="EOY52162.1"/>
    </source>
</evidence>